<dbReference type="AlphaFoldDB" id="X0UJP9"/>
<organism evidence="1">
    <name type="scientific">marine sediment metagenome</name>
    <dbReference type="NCBI Taxonomy" id="412755"/>
    <lineage>
        <taxon>unclassified sequences</taxon>
        <taxon>metagenomes</taxon>
        <taxon>ecological metagenomes</taxon>
    </lineage>
</organism>
<gene>
    <name evidence="1" type="ORF">S01H1_20515</name>
</gene>
<evidence type="ECO:0000313" key="1">
    <source>
        <dbReference type="EMBL" id="GAF99491.1"/>
    </source>
</evidence>
<proteinExistence type="predicted"/>
<protein>
    <submittedName>
        <fullName evidence="1">Uncharacterized protein</fullName>
    </submittedName>
</protein>
<name>X0UJP9_9ZZZZ</name>
<reference evidence="1" key="1">
    <citation type="journal article" date="2014" name="Front. Microbiol.">
        <title>High frequency of phylogenetically diverse reductive dehalogenase-homologous genes in deep subseafloor sedimentary metagenomes.</title>
        <authorList>
            <person name="Kawai M."/>
            <person name="Futagami T."/>
            <person name="Toyoda A."/>
            <person name="Takaki Y."/>
            <person name="Nishi S."/>
            <person name="Hori S."/>
            <person name="Arai W."/>
            <person name="Tsubouchi T."/>
            <person name="Morono Y."/>
            <person name="Uchiyama I."/>
            <person name="Ito T."/>
            <person name="Fujiyama A."/>
            <person name="Inagaki F."/>
            <person name="Takami H."/>
        </authorList>
    </citation>
    <scope>NUCLEOTIDE SEQUENCE</scope>
    <source>
        <strain evidence="1">Expedition CK06-06</strain>
    </source>
</reference>
<accession>X0UJP9</accession>
<feature type="non-terminal residue" evidence="1">
    <location>
        <position position="1"/>
    </location>
</feature>
<dbReference type="EMBL" id="BARS01011237">
    <property type="protein sequence ID" value="GAF99491.1"/>
    <property type="molecule type" value="Genomic_DNA"/>
</dbReference>
<comment type="caution">
    <text evidence="1">The sequence shown here is derived from an EMBL/GenBank/DDBJ whole genome shotgun (WGS) entry which is preliminary data.</text>
</comment>
<sequence length="33" mass="3214">QILLSAIVSEPIGLCNPGGAQACSVAEGVSTLD</sequence>